<feature type="domain" description="NADP-dependent oxidoreductase" evidence="2">
    <location>
        <begin position="18"/>
        <end position="319"/>
    </location>
</feature>
<proteinExistence type="predicted"/>
<gene>
    <name evidence="3" type="ORF">BOO71_0014848</name>
</gene>
<dbReference type="GO" id="GO:0005829">
    <property type="term" value="C:cytosol"/>
    <property type="evidence" value="ECO:0007669"/>
    <property type="project" value="TreeGrafter"/>
</dbReference>
<dbReference type="CDD" id="cd19080">
    <property type="entry name" value="AKR_AKR9A_9B"/>
    <property type="match status" value="1"/>
</dbReference>
<dbReference type="InterPro" id="IPR050523">
    <property type="entry name" value="AKR_Detox_Biosynth"/>
</dbReference>
<dbReference type="InterPro" id="IPR036812">
    <property type="entry name" value="NAD(P)_OxRdtase_dom_sf"/>
</dbReference>
<reference evidence="3 4" key="1">
    <citation type="submission" date="2017-01" db="EMBL/GenBank/DDBJ databases">
        <title>Genome Analysis of Deinococcus marmoris KOPRI26562.</title>
        <authorList>
            <person name="Kim J.H."/>
            <person name="Oh H.-M."/>
        </authorList>
    </citation>
    <scope>NUCLEOTIDE SEQUENCE [LARGE SCALE GENOMIC DNA]</scope>
    <source>
        <strain evidence="3 4">KOPRI26562</strain>
    </source>
</reference>
<dbReference type="Pfam" id="PF00248">
    <property type="entry name" value="Aldo_ket_red"/>
    <property type="match status" value="1"/>
</dbReference>
<dbReference type="RefSeq" id="WP_075837028.1">
    <property type="nucleotide sequence ID" value="NZ_MSTI01000179.1"/>
</dbReference>
<comment type="caution">
    <text evidence="3">The sequence shown here is derived from an EMBL/GenBank/DDBJ whole genome shotgun (WGS) entry which is preliminary data.</text>
</comment>
<evidence type="ECO:0000256" key="1">
    <source>
        <dbReference type="ARBA" id="ARBA00023002"/>
    </source>
</evidence>
<dbReference type="PANTHER" id="PTHR43364:SF4">
    <property type="entry name" value="NAD(P)-LINKED OXIDOREDUCTASE SUPERFAMILY PROTEIN"/>
    <property type="match status" value="1"/>
</dbReference>
<evidence type="ECO:0000313" key="3">
    <source>
        <dbReference type="EMBL" id="OLV15465.1"/>
    </source>
</evidence>
<dbReference type="STRING" id="249408.BOO71_0014848"/>
<dbReference type="Gene3D" id="3.20.20.100">
    <property type="entry name" value="NADP-dependent oxidoreductase domain"/>
    <property type="match status" value="1"/>
</dbReference>
<dbReference type="eggNOG" id="COG0667">
    <property type="taxonomic scope" value="Bacteria"/>
</dbReference>
<evidence type="ECO:0000313" key="4">
    <source>
        <dbReference type="Proteomes" id="UP000186607"/>
    </source>
</evidence>
<dbReference type="InterPro" id="IPR023210">
    <property type="entry name" value="NADP_OxRdtase_dom"/>
</dbReference>
<protein>
    <submittedName>
        <fullName evidence="3">Oxidoreductase</fullName>
    </submittedName>
</protein>
<sequence length="350" mass="37826">MTLTDYRTLGRSGLIVSPLALGTMTYGNKGWGSADDVSEAIFNAYIDTGGNFLDSADTYSKGRSEELLGQYVNKRGLRDQVVLATKFTWNAVPGVPVTSGNSRKNIYRALEGSLKRLNTDYLDLYWLHHWDLVTPVEEVLQTLGDLVRAGRIRYFGFSNVPAWYAAQAATLAQVHGVPGPIALQLEYSLTERGIEREHVGAARQFGLGITPWSPLAAGFLTGKYVRETKGASGEGRLSGPNPFGDAKFTEQNWAVLDALRGVAAELERPLAQVALAWASQQPGITSPIIGASKLAQLEDNLASLDLQFTPQQLATLDKASALTPSTPSSILAPGIKKMIFGGVNVRGWDD</sequence>
<dbReference type="GO" id="GO:0016491">
    <property type="term" value="F:oxidoreductase activity"/>
    <property type="evidence" value="ECO:0007669"/>
    <property type="project" value="UniProtKB-KW"/>
</dbReference>
<organism evidence="3 4">
    <name type="scientific">Deinococcus marmoris</name>
    <dbReference type="NCBI Taxonomy" id="249408"/>
    <lineage>
        <taxon>Bacteria</taxon>
        <taxon>Thermotogati</taxon>
        <taxon>Deinococcota</taxon>
        <taxon>Deinococci</taxon>
        <taxon>Deinococcales</taxon>
        <taxon>Deinococcaceae</taxon>
        <taxon>Deinococcus</taxon>
    </lineage>
</organism>
<dbReference type="FunFam" id="3.20.20.100:FF:000004">
    <property type="entry name" value="Oxidoreductase, aldo/keto reductase"/>
    <property type="match status" value="1"/>
</dbReference>
<dbReference type="AlphaFoldDB" id="A0A1U7NRC9"/>
<keyword evidence="1" id="KW-0560">Oxidoreductase</keyword>
<keyword evidence="4" id="KW-1185">Reference proteome</keyword>
<accession>A0A1U7NRC9</accession>
<evidence type="ECO:0000259" key="2">
    <source>
        <dbReference type="Pfam" id="PF00248"/>
    </source>
</evidence>
<dbReference type="PANTHER" id="PTHR43364">
    <property type="entry name" value="NADH-SPECIFIC METHYLGLYOXAL REDUCTASE-RELATED"/>
    <property type="match status" value="1"/>
</dbReference>
<dbReference type="Proteomes" id="UP000186607">
    <property type="component" value="Unassembled WGS sequence"/>
</dbReference>
<dbReference type="EMBL" id="MSTI01000179">
    <property type="protein sequence ID" value="OLV15465.1"/>
    <property type="molecule type" value="Genomic_DNA"/>
</dbReference>
<dbReference type="OrthoDB" id="9773828at2"/>
<dbReference type="SUPFAM" id="SSF51430">
    <property type="entry name" value="NAD(P)-linked oxidoreductase"/>
    <property type="match status" value="1"/>
</dbReference>
<name>A0A1U7NRC9_9DEIO</name>